<dbReference type="InterPro" id="IPR020846">
    <property type="entry name" value="MFS_dom"/>
</dbReference>
<dbReference type="InterPro" id="IPR050930">
    <property type="entry name" value="MFS_Vesicular_Transporter"/>
</dbReference>
<feature type="transmembrane region" description="Helical" evidence="7">
    <location>
        <begin position="310"/>
        <end position="331"/>
    </location>
</feature>
<feature type="domain" description="Major facilitator superfamily (MFS) profile" evidence="8">
    <location>
        <begin position="25"/>
        <end position="474"/>
    </location>
</feature>
<dbReference type="InterPro" id="IPR011701">
    <property type="entry name" value="MFS"/>
</dbReference>
<feature type="transmembrane region" description="Helical" evidence="7">
    <location>
        <begin position="338"/>
        <end position="357"/>
    </location>
</feature>
<dbReference type="SUPFAM" id="SSF103473">
    <property type="entry name" value="MFS general substrate transporter"/>
    <property type="match status" value="1"/>
</dbReference>
<dbReference type="GO" id="GO:0016020">
    <property type="term" value="C:membrane"/>
    <property type="evidence" value="ECO:0007669"/>
    <property type="project" value="UniProtKB-SubCell"/>
</dbReference>
<dbReference type="Gene3D" id="1.20.1250.20">
    <property type="entry name" value="MFS general substrate transporter like domains"/>
    <property type="match status" value="2"/>
</dbReference>
<evidence type="ECO:0000256" key="1">
    <source>
        <dbReference type="ARBA" id="ARBA00004141"/>
    </source>
</evidence>
<feature type="transmembrane region" description="Helical" evidence="7">
    <location>
        <begin position="267"/>
        <end position="290"/>
    </location>
</feature>
<feature type="transmembrane region" description="Helical" evidence="7">
    <location>
        <begin position="186"/>
        <end position="205"/>
    </location>
</feature>
<reference evidence="9 10" key="1">
    <citation type="journal article" date="2014" name="PLoS ONE">
        <title>De novo Genome Assembly of the Fungal Plant Pathogen Pyrenophora semeniperda.</title>
        <authorList>
            <person name="Soliai M.M."/>
            <person name="Meyer S.E."/>
            <person name="Udall J.A."/>
            <person name="Elzinga D.E."/>
            <person name="Hermansen R.A."/>
            <person name="Bodily P.M."/>
            <person name="Hart A.A."/>
            <person name="Coleman C.E."/>
        </authorList>
    </citation>
    <scope>NUCLEOTIDE SEQUENCE [LARGE SCALE GENOMIC DNA]</scope>
    <source>
        <strain evidence="9 10">CCB06</strain>
        <tissue evidence="9">Mycelium</tissue>
    </source>
</reference>
<feature type="transmembrane region" description="Helical" evidence="7">
    <location>
        <begin position="99"/>
        <end position="125"/>
    </location>
</feature>
<evidence type="ECO:0000256" key="2">
    <source>
        <dbReference type="ARBA" id="ARBA00006829"/>
    </source>
</evidence>
<dbReference type="InterPro" id="IPR036259">
    <property type="entry name" value="MFS_trans_sf"/>
</dbReference>
<dbReference type="Proteomes" id="UP000265663">
    <property type="component" value="Unassembled WGS sequence"/>
</dbReference>
<dbReference type="PROSITE" id="PS50850">
    <property type="entry name" value="MFS"/>
    <property type="match status" value="1"/>
</dbReference>
<keyword evidence="5 7" id="KW-1133">Transmembrane helix</keyword>
<evidence type="ECO:0000256" key="3">
    <source>
        <dbReference type="ARBA" id="ARBA00022448"/>
    </source>
</evidence>
<evidence type="ECO:0000313" key="9">
    <source>
        <dbReference type="EMBL" id="RMZ72702.1"/>
    </source>
</evidence>
<dbReference type="InterPro" id="IPR001958">
    <property type="entry name" value="Tet-R_TetA/multi-R_MdtG-like"/>
</dbReference>
<keyword evidence="6 7" id="KW-0472">Membrane</keyword>
<name>A0A3M7ME26_9PLEO</name>
<dbReference type="PANTHER" id="PTHR23506">
    <property type="entry name" value="GH10249P"/>
    <property type="match status" value="1"/>
</dbReference>
<feature type="transmembrane region" description="Helical" evidence="7">
    <location>
        <begin position="369"/>
        <end position="389"/>
    </location>
</feature>
<proteinExistence type="inferred from homology"/>
<sequence>MSTYVGPESSTPPLGLRWRSHPLFIIFTVGMGAFVDLFLFGLIVPVLPFLLKDRIHVPDSQIQGTISTLLAVYAAASCAASPIAGILADKFSSSRQLPFLLGLVLLLSSTILLALGQSVTVLAIARFLQGASGGVVWTIGIAIIMETVGQENLGKTMGTLFSFISVGGLFSPVIGGLLYARTGYKGVFGVGIGLVGIDFVLRVLMVEEKVARKYSTPKLSTPNIPPNNTHEDTEQTCLLSNSTAILHSYRLSTPTNRFTRNFPFVMLFRHTGLLTAIWIGFMQALLLGSFDATVPLVASEQFAFDSLRAGLLFLPLGGADFLLGPVFGWCVDRFGTRLASVLGFAWLVPALVLLRLPTEPAIIDKLDRYHLITLYACLLAVNGIGLASISSPSIVEAGGIVEKYYEANKELFEQAPYAQLYGISSMVWGAGLTVGPLVAGGLREKIGYGNMNLVLAGLCGITSVSAVLFIGASEQGNDATCENDD</sequence>
<feature type="transmembrane region" description="Helical" evidence="7">
    <location>
        <begin position="131"/>
        <end position="148"/>
    </location>
</feature>
<evidence type="ECO:0000256" key="6">
    <source>
        <dbReference type="ARBA" id="ARBA00023136"/>
    </source>
</evidence>
<feature type="transmembrane region" description="Helical" evidence="7">
    <location>
        <begin position="23"/>
        <end position="46"/>
    </location>
</feature>
<feature type="transmembrane region" description="Helical" evidence="7">
    <location>
        <begin position="453"/>
        <end position="472"/>
    </location>
</feature>
<evidence type="ECO:0000313" key="10">
    <source>
        <dbReference type="Proteomes" id="UP000265663"/>
    </source>
</evidence>
<comment type="subcellular location">
    <subcellularLocation>
        <location evidence="1">Membrane</location>
        <topology evidence="1">Multi-pass membrane protein</topology>
    </subcellularLocation>
</comment>
<protein>
    <submittedName>
        <fullName evidence="9">Membrane transporter</fullName>
    </submittedName>
</protein>
<comment type="similarity">
    <text evidence="2">Belongs to the major facilitator superfamily. Vesicular transporter family.</text>
</comment>
<dbReference type="OrthoDB" id="5086884at2759"/>
<evidence type="ECO:0000256" key="5">
    <source>
        <dbReference type="ARBA" id="ARBA00022989"/>
    </source>
</evidence>
<dbReference type="CDD" id="cd17325">
    <property type="entry name" value="MFS_MdtG_SLC18_like"/>
    <property type="match status" value="1"/>
</dbReference>
<feature type="transmembrane region" description="Helical" evidence="7">
    <location>
        <begin position="160"/>
        <end position="180"/>
    </location>
</feature>
<evidence type="ECO:0000256" key="7">
    <source>
        <dbReference type="SAM" id="Phobius"/>
    </source>
</evidence>
<organism evidence="9 10">
    <name type="scientific">Pyrenophora seminiperda CCB06</name>
    <dbReference type="NCBI Taxonomy" id="1302712"/>
    <lineage>
        <taxon>Eukaryota</taxon>
        <taxon>Fungi</taxon>
        <taxon>Dikarya</taxon>
        <taxon>Ascomycota</taxon>
        <taxon>Pezizomycotina</taxon>
        <taxon>Dothideomycetes</taxon>
        <taxon>Pleosporomycetidae</taxon>
        <taxon>Pleosporales</taxon>
        <taxon>Pleosporineae</taxon>
        <taxon>Pleosporaceae</taxon>
        <taxon>Pyrenophora</taxon>
    </lineage>
</organism>
<gene>
    <name evidence="9" type="ORF">GMOD_00007720</name>
</gene>
<dbReference type="GO" id="GO:0022857">
    <property type="term" value="F:transmembrane transporter activity"/>
    <property type="evidence" value="ECO:0007669"/>
    <property type="project" value="InterPro"/>
</dbReference>
<keyword evidence="4 7" id="KW-0812">Transmembrane</keyword>
<accession>A0A3M7ME26</accession>
<evidence type="ECO:0000256" key="4">
    <source>
        <dbReference type="ARBA" id="ARBA00022692"/>
    </source>
</evidence>
<keyword evidence="3" id="KW-0813">Transport</keyword>
<keyword evidence="10" id="KW-1185">Reference proteome</keyword>
<evidence type="ECO:0000259" key="8">
    <source>
        <dbReference type="PROSITE" id="PS50850"/>
    </source>
</evidence>
<dbReference type="AlphaFoldDB" id="A0A3M7ME26"/>
<dbReference type="Pfam" id="PF07690">
    <property type="entry name" value="MFS_1"/>
    <property type="match status" value="1"/>
</dbReference>
<feature type="transmembrane region" description="Helical" evidence="7">
    <location>
        <begin position="66"/>
        <end position="87"/>
    </location>
</feature>
<dbReference type="PRINTS" id="PR01035">
    <property type="entry name" value="TCRTETA"/>
</dbReference>
<dbReference type="PANTHER" id="PTHR23506:SF37">
    <property type="entry name" value="MAJOR FACILITATOR SUPERFAMILY (MFS) PROFILE DOMAIN-CONTAINING PROTEIN"/>
    <property type="match status" value="1"/>
</dbReference>
<dbReference type="EMBL" id="KE747833">
    <property type="protein sequence ID" value="RMZ72702.1"/>
    <property type="molecule type" value="Genomic_DNA"/>
</dbReference>